<keyword evidence="2" id="KW-1185">Reference proteome</keyword>
<proteinExistence type="predicted"/>
<reference evidence="2" key="2">
    <citation type="submission" date="2019-02" db="EMBL/GenBank/DDBJ databases">
        <title>Opniocepnalus argus Var Kimnra genome.</title>
        <authorList>
            <person name="Zhou C."/>
            <person name="Xiao S."/>
        </authorList>
    </citation>
    <scope>NUCLEOTIDE SEQUENCE [LARGE SCALE GENOMIC DNA]</scope>
</reference>
<gene>
    <name evidence="1" type="ORF">EXN66_Car007283</name>
</gene>
<dbReference type="InterPro" id="IPR011009">
    <property type="entry name" value="Kinase-like_dom_sf"/>
</dbReference>
<dbReference type="EMBL" id="CM015718">
    <property type="protein sequence ID" value="KAF3691608.1"/>
    <property type="molecule type" value="Genomic_DNA"/>
</dbReference>
<dbReference type="SUPFAM" id="SSF56112">
    <property type="entry name" value="Protein kinase-like (PK-like)"/>
    <property type="match status" value="1"/>
</dbReference>
<accession>A0A6G1PNP2</accession>
<reference evidence="1 2" key="1">
    <citation type="submission" date="2019-02" db="EMBL/GenBank/DDBJ databases">
        <title>Opniocepnalus argus genome.</title>
        <authorList>
            <person name="Zhou C."/>
            <person name="Xiao S."/>
        </authorList>
    </citation>
    <scope>NUCLEOTIDE SEQUENCE [LARGE SCALE GENOMIC DNA]</scope>
    <source>
        <strain evidence="1">OARG1902GOOAL</strain>
        <tissue evidence="1">Muscle</tissue>
    </source>
</reference>
<name>A0A6G1PNP2_CHAAH</name>
<evidence type="ECO:0008006" key="3">
    <source>
        <dbReference type="Google" id="ProtNLM"/>
    </source>
</evidence>
<sequence>MEKRGLIIIMQQLCLLLVALGTLRGVGILQTDIKQDNIMFVNVHDQPLGVKLIDFREAIPASNIKLVMELQPTGYSSGSQRDRKVSTKLPFHSYSYTVLCRSGYHRPHPDAQHNMAYSVYHLANIISQRAQTIFKKT</sequence>
<protein>
    <recommendedName>
        <fullName evidence="3">Protein kinase domain-containing protein</fullName>
    </recommendedName>
</protein>
<evidence type="ECO:0000313" key="1">
    <source>
        <dbReference type="EMBL" id="KAF3691608.1"/>
    </source>
</evidence>
<evidence type="ECO:0000313" key="2">
    <source>
        <dbReference type="Proteomes" id="UP000503349"/>
    </source>
</evidence>
<dbReference type="Proteomes" id="UP000503349">
    <property type="component" value="Chromosome 7"/>
</dbReference>
<organism evidence="1 2">
    <name type="scientific">Channa argus</name>
    <name type="common">Northern snakehead</name>
    <name type="synonym">Ophicephalus argus</name>
    <dbReference type="NCBI Taxonomy" id="215402"/>
    <lineage>
        <taxon>Eukaryota</taxon>
        <taxon>Metazoa</taxon>
        <taxon>Chordata</taxon>
        <taxon>Craniata</taxon>
        <taxon>Vertebrata</taxon>
        <taxon>Euteleostomi</taxon>
        <taxon>Actinopterygii</taxon>
        <taxon>Neopterygii</taxon>
        <taxon>Teleostei</taxon>
        <taxon>Neoteleostei</taxon>
        <taxon>Acanthomorphata</taxon>
        <taxon>Anabantaria</taxon>
        <taxon>Anabantiformes</taxon>
        <taxon>Channoidei</taxon>
        <taxon>Channidae</taxon>
        <taxon>Channa</taxon>
    </lineage>
</organism>
<dbReference type="AlphaFoldDB" id="A0A6G1PNP2"/>